<feature type="compositionally biased region" description="Gly residues" evidence="2">
    <location>
        <begin position="476"/>
        <end position="492"/>
    </location>
</feature>
<name>H8Z764_9GAMM</name>
<feature type="region of interest" description="Disordered" evidence="2">
    <location>
        <begin position="121"/>
        <end position="151"/>
    </location>
</feature>
<evidence type="ECO:0000256" key="1">
    <source>
        <dbReference type="SAM" id="Coils"/>
    </source>
</evidence>
<gene>
    <name evidence="3" type="ORF">Thi970DRAFT_04532</name>
</gene>
<organism evidence="3 4">
    <name type="scientific">Thiorhodovibrio frisius</name>
    <dbReference type="NCBI Taxonomy" id="631362"/>
    <lineage>
        <taxon>Bacteria</taxon>
        <taxon>Pseudomonadati</taxon>
        <taxon>Pseudomonadota</taxon>
        <taxon>Gammaproteobacteria</taxon>
        <taxon>Chromatiales</taxon>
        <taxon>Chromatiaceae</taxon>
        <taxon>Thiorhodovibrio</taxon>
    </lineage>
</organism>
<dbReference type="RefSeq" id="WP_009151266.1">
    <property type="nucleotide sequence ID" value="NZ_CP121471.1"/>
</dbReference>
<evidence type="ECO:0000313" key="3">
    <source>
        <dbReference type="EMBL" id="EIC20863.1"/>
    </source>
</evidence>
<dbReference type="AlphaFoldDB" id="H8Z764"/>
<reference evidence="4" key="1">
    <citation type="submission" date="2011-06" db="EMBL/GenBank/DDBJ databases">
        <authorList>
            <consortium name="US DOE Joint Genome Institute (JGI-PGF)"/>
            <person name="Lucas S."/>
            <person name="Han J."/>
            <person name="Lapidus A."/>
            <person name="Cheng J.-F."/>
            <person name="Goodwin L."/>
            <person name="Pitluck S."/>
            <person name="Peters L."/>
            <person name="Land M.L."/>
            <person name="Hauser L."/>
            <person name="Vogl K."/>
            <person name="Liu Z."/>
            <person name="Overmann J."/>
            <person name="Frigaard N.-U."/>
            <person name="Bryant D.A."/>
            <person name="Woyke T.J."/>
        </authorList>
    </citation>
    <scope>NUCLEOTIDE SEQUENCE [LARGE SCALE GENOMIC DNA]</scope>
    <source>
        <strain evidence="4">970</strain>
    </source>
</reference>
<dbReference type="Proteomes" id="UP000002964">
    <property type="component" value="Unassembled WGS sequence"/>
</dbReference>
<keyword evidence="1" id="KW-0175">Coiled coil</keyword>
<sequence>MISGRQTLASIDQAMAAERTRLAELEQRIQAANTQGLQLQQADAEDYRALARTRIDLLTGDDLLRHIDQAEQQVMALLQAREQALQGLDERMAAAEDERARLESERMDQADEVERAAEVVDAAEASTQARLDADPDYRRQREQANEAERTALHAEEKAVQSAQEMEEKGASYRADPMFMYLWRRHYGTSAYKANPLARWLDGKVARLIGFADARANFARLNEIPERLGEHAEALKAAADAVIDALISLDTAAGEADGIPALQAELEKAQLALSAIDARIEAAEARQQELGSEKARFASGDDPHTKQALDVLAAELQRDDLMALRREALKTPFPDDDLIVERLLERDDQRRLLEVSLKSLGETLVQQRKRSSELEALRLDVKRSGYDRPGSTFKDGALITLMLGNFLNGMLDRHGLWRVLQEQQRYRPPRSDPSFGSGSFGRGSVWAGGMGDLGNLGGVLSGKPGRTSSRRRSGAGRPSGGGRGGGFRTGGGF</sequence>
<dbReference type="OrthoDB" id="274366at2"/>
<feature type="coiled-coil region" evidence="1">
    <location>
        <begin position="8"/>
        <end position="42"/>
    </location>
</feature>
<dbReference type="HOGENOM" id="CLU_581199_0_0_6"/>
<feature type="region of interest" description="Disordered" evidence="2">
    <location>
        <begin position="456"/>
        <end position="492"/>
    </location>
</feature>
<feature type="coiled-coil region" evidence="1">
    <location>
        <begin position="265"/>
        <end position="292"/>
    </location>
</feature>
<accession>H8Z764</accession>
<dbReference type="EMBL" id="JH603170">
    <property type="protein sequence ID" value="EIC20863.1"/>
    <property type="molecule type" value="Genomic_DNA"/>
</dbReference>
<proteinExistence type="predicted"/>
<dbReference type="STRING" id="631362.Thi970DRAFT_04532"/>
<keyword evidence="4" id="KW-1185">Reference proteome</keyword>
<reference evidence="3 4" key="2">
    <citation type="submission" date="2011-11" db="EMBL/GenBank/DDBJ databases">
        <authorList>
            <consortium name="US DOE Joint Genome Institute"/>
            <person name="Lucas S."/>
            <person name="Han J."/>
            <person name="Lapidus A."/>
            <person name="Cheng J.-F."/>
            <person name="Goodwin L."/>
            <person name="Pitluck S."/>
            <person name="Peters L."/>
            <person name="Ovchinnikova G."/>
            <person name="Zhang X."/>
            <person name="Detter J.C."/>
            <person name="Han C."/>
            <person name="Tapia R."/>
            <person name="Land M."/>
            <person name="Hauser L."/>
            <person name="Kyrpides N."/>
            <person name="Ivanova N."/>
            <person name="Pagani I."/>
            <person name="Vogl K."/>
            <person name="Liu Z."/>
            <person name="Overmann J."/>
            <person name="Frigaard N.-U."/>
            <person name="Bryant D."/>
            <person name="Woyke T."/>
        </authorList>
    </citation>
    <scope>NUCLEOTIDE SEQUENCE [LARGE SCALE GENOMIC DNA]</scope>
    <source>
        <strain evidence="3 4">970</strain>
    </source>
</reference>
<feature type="compositionally biased region" description="Basic and acidic residues" evidence="2">
    <location>
        <begin position="131"/>
        <end position="151"/>
    </location>
</feature>
<dbReference type="eggNOG" id="COG1196">
    <property type="taxonomic scope" value="Bacteria"/>
</dbReference>
<protein>
    <submittedName>
        <fullName evidence="3">Uncharacterized protein</fullName>
    </submittedName>
</protein>
<evidence type="ECO:0000313" key="4">
    <source>
        <dbReference type="Proteomes" id="UP000002964"/>
    </source>
</evidence>
<evidence type="ECO:0000256" key="2">
    <source>
        <dbReference type="SAM" id="MobiDB-lite"/>
    </source>
</evidence>